<dbReference type="Proteomes" id="UP001497525">
    <property type="component" value="Unassembled WGS sequence"/>
</dbReference>
<evidence type="ECO:0000313" key="2">
    <source>
        <dbReference type="EMBL" id="CAL5130650.1"/>
    </source>
</evidence>
<protein>
    <submittedName>
        <fullName evidence="2">Uncharacterized protein</fullName>
    </submittedName>
</protein>
<feature type="compositionally biased region" description="Basic and acidic residues" evidence="1">
    <location>
        <begin position="1"/>
        <end position="19"/>
    </location>
</feature>
<organism evidence="2 3">
    <name type="scientific">Calicophoron daubneyi</name>
    <name type="common">Rumen fluke</name>
    <name type="synonym">Paramphistomum daubneyi</name>
    <dbReference type="NCBI Taxonomy" id="300641"/>
    <lineage>
        <taxon>Eukaryota</taxon>
        <taxon>Metazoa</taxon>
        <taxon>Spiralia</taxon>
        <taxon>Lophotrochozoa</taxon>
        <taxon>Platyhelminthes</taxon>
        <taxon>Trematoda</taxon>
        <taxon>Digenea</taxon>
        <taxon>Plagiorchiida</taxon>
        <taxon>Pronocephalata</taxon>
        <taxon>Paramphistomoidea</taxon>
        <taxon>Paramphistomidae</taxon>
        <taxon>Calicophoron</taxon>
    </lineage>
</organism>
<evidence type="ECO:0000256" key="1">
    <source>
        <dbReference type="SAM" id="MobiDB-lite"/>
    </source>
</evidence>
<feature type="region of interest" description="Disordered" evidence="1">
    <location>
        <begin position="1"/>
        <end position="89"/>
    </location>
</feature>
<proteinExistence type="predicted"/>
<sequence>MKKEAPVRSDGAKQKAELRRKSRRFKGQVDHLNGTVGSGKSKSDNGQTWSPICTRLRSAGTGGGTTVIYPPPSTRSRARKSVAPKLTVDDSSIRSKQKCAEVDSHANCGSRVELYLGDTSSSKLTELSVVNYSIDTGIERDSSRSYCAIL</sequence>
<dbReference type="EMBL" id="CAXLJL010000069">
    <property type="protein sequence ID" value="CAL5130650.1"/>
    <property type="molecule type" value="Genomic_DNA"/>
</dbReference>
<name>A0AAV2T2E2_CALDB</name>
<dbReference type="AlphaFoldDB" id="A0AAV2T2E2"/>
<feature type="compositionally biased region" description="Polar residues" evidence="1">
    <location>
        <begin position="38"/>
        <end position="51"/>
    </location>
</feature>
<gene>
    <name evidence="2" type="ORF">CDAUBV1_LOCUS2824</name>
</gene>
<accession>A0AAV2T2E2</accession>
<comment type="caution">
    <text evidence="2">The sequence shown here is derived from an EMBL/GenBank/DDBJ whole genome shotgun (WGS) entry which is preliminary data.</text>
</comment>
<reference evidence="2" key="1">
    <citation type="submission" date="2024-06" db="EMBL/GenBank/DDBJ databases">
        <authorList>
            <person name="Liu X."/>
            <person name="Lenzi L."/>
            <person name="Haldenby T S."/>
            <person name="Uol C."/>
        </authorList>
    </citation>
    <scope>NUCLEOTIDE SEQUENCE</scope>
</reference>
<evidence type="ECO:0000313" key="3">
    <source>
        <dbReference type="Proteomes" id="UP001497525"/>
    </source>
</evidence>